<feature type="domain" description="Coatomer beta subunit appendage platform" evidence="14">
    <location>
        <begin position="814"/>
        <end position="941"/>
    </location>
</feature>
<sequence length="951" mass="105440">MANPDATCWTVVFDDAQELPTTAELRQALEKGSDDVKLETLRRIIIATQNGQPQPALLMPIIQYVLPSKNKALKKLLHFYWEVCPKYDDNGKLKQEMILVCNAIRNDLQHPNEYVRGATLRFLQKLTDAELLEPLVPTARACLEHRHSYVRKNAVFAILTIHRNFEHLVPDAPELVQTFLAAESDMTCKRNAFVCLSQLAPEKAAEYLLSVLDQVPNFDELLQLSVIDFIRRETKDSDPSRRARYIRCILELLNATSHSVKYEAATGLTSLTQNPAAVKAAASCLIELAVKESDNNVKLIVLDRLETLRAKHEHVLDSLVMDMLRILSSPDMEVRRKAIGIALAMITSRNVEDVVLFLKKQLSRTLDNEFEKNAEYRQLLIQSIHVCAIRFSEVAANVVHSLMEFLGDASNSSAIDVIAFVREVVEKFPGLRKSIVEKLMQTFGEIKSGKVFRGALWIAGEYASDTDDILEAFQEIRKVLGEIPILASEQRLLDEAGGDEEAGQSLDGTAAPHKPRLLPDGTYATETAFSTTAAQARLEAVKAAAKPPLRALILGGDFYTGVVLATTLTKLVMRFSELAKDKKKVNVLRAEAMLIMTSVVRVGQSKFSAVPIDEDSQERILNCVETLAQLANEPVVKEIFLTETKAVYAKMVATEERKAAEKKAKETKASAIQADDLITFRQFSKKSALDGVDDYEQDVTRATGSAETSEDLISDLSRVVQLTGFSDPVYAEALIKVHGFDILLDVLIVNQSSDTLQNMCVEFATLGDLKLVERPTTHTVGPHSFLSVKATIKVSSTETGVIFGNIIWEAGTNEACVVLNDIHIDIMDYIKPAYCSETQFRSMWTEFEWENRVNVNTTITDLRAYLAHIMKSTNMACLTPEAALSGDCDFLSANMYARSLFGEDALANLSIEKVESTGIIQGHVRIRSKTQGIALSLGDKITLAQKAIPVA</sequence>
<evidence type="ECO:0000259" key="14">
    <source>
        <dbReference type="Pfam" id="PF14806"/>
    </source>
</evidence>
<dbReference type="STRING" id="1858805.M5G3M9"/>
<dbReference type="HOGENOM" id="CLU_006949_0_0_1"/>
<name>M5G3M9_DACPD</name>
<dbReference type="PIRSF" id="PIRSF005727">
    <property type="entry name" value="Coatomer_beta_subunit"/>
    <property type="match status" value="1"/>
</dbReference>
<keyword evidence="7 10" id="KW-0333">Golgi apparatus</keyword>
<organism evidence="15 16">
    <name type="scientific">Dacryopinax primogenitus (strain DJM 731)</name>
    <name type="common">Brown rot fungus</name>
    <dbReference type="NCBI Taxonomy" id="1858805"/>
    <lineage>
        <taxon>Eukaryota</taxon>
        <taxon>Fungi</taxon>
        <taxon>Dikarya</taxon>
        <taxon>Basidiomycota</taxon>
        <taxon>Agaricomycotina</taxon>
        <taxon>Dacrymycetes</taxon>
        <taxon>Dacrymycetales</taxon>
        <taxon>Dacrymycetaceae</taxon>
        <taxon>Dacryopinax</taxon>
    </lineage>
</organism>
<keyword evidence="6 10" id="KW-0653">Protein transport</keyword>
<keyword evidence="4" id="KW-0677">Repeat</keyword>
<dbReference type="AlphaFoldDB" id="M5G3M9"/>
<keyword evidence="3 10" id="KW-0963">Cytoplasm</keyword>
<dbReference type="GO" id="GO:0006891">
    <property type="term" value="P:intra-Golgi vesicle-mediated transport"/>
    <property type="evidence" value="ECO:0007669"/>
    <property type="project" value="TreeGrafter"/>
</dbReference>
<comment type="subunit">
    <text evidence="10">Oligomeric complex that consists of at least the alpha, beta, beta', gamma, delta, epsilon and zeta subunits.</text>
</comment>
<evidence type="ECO:0000256" key="9">
    <source>
        <dbReference type="ARBA" id="ARBA00023329"/>
    </source>
</evidence>
<dbReference type="GO" id="GO:0030126">
    <property type="term" value="C:COPI vesicle coat"/>
    <property type="evidence" value="ECO:0007669"/>
    <property type="project" value="InterPro"/>
</dbReference>
<dbReference type="RefSeq" id="XP_040629719.1">
    <property type="nucleotide sequence ID" value="XM_040772545.1"/>
</dbReference>
<evidence type="ECO:0000256" key="10">
    <source>
        <dbReference type="PIRNR" id="PIRNR005727"/>
    </source>
</evidence>
<dbReference type="InterPro" id="IPR011989">
    <property type="entry name" value="ARM-like"/>
</dbReference>
<dbReference type="FunFam" id="1.25.10.10:FF:000451">
    <property type="entry name" value="Coatomer subunit beta"/>
    <property type="match status" value="1"/>
</dbReference>
<keyword evidence="5 10" id="KW-0931">ER-Golgi transport</keyword>
<comment type="function">
    <text evidence="10">The coatomer is a cytosolic protein complex that binds to dilysine motifs and reversibly associates with Golgi non-clathrin-coated vesicles, which further mediate biosynthetic protein transport from the ER, via the Golgi up to the trans Golgi network. Coatomer complex is required for budding from Golgi membranes, and is essential for the retrograde Golgi-to-ER transport of dilysine-tagged proteins.</text>
</comment>
<proteinExistence type="predicted"/>
<evidence type="ECO:0000256" key="1">
    <source>
        <dbReference type="ARBA" id="ARBA00004255"/>
    </source>
</evidence>
<comment type="subcellular location">
    <subcellularLocation>
        <location evidence="10">Cytoplasm</location>
    </subcellularLocation>
    <subcellularLocation>
        <location evidence="1 10">Golgi apparatus membrane</location>
        <topology evidence="1 10">Peripheral membrane protein</topology>
        <orientation evidence="1 10">Cytoplasmic side</orientation>
    </subcellularLocation>
    <subcellularLocation>
        <location evidence="10">Cytoplasmic vesicle</location>
        <location evidence="10">COPI-coated vesicle membrane</location>
        <topology evidence="10">Peripheral membrane protein</topology>
        <orientation evidence="10">Cytoplasmic side</orientation>
    </subcellularLocation>
</comment>
<evidence type="ECO:0000313" key="15">
    <source>
        <dbReference type="EMBL" id="EJU02825.1"/>
    </source>
</evidence>
<dbReference type="Pfam" id="PF01602">
    <property type="entry name" value="Adaptin_N"/>
    <property type="match status" value="1"/>
</dbReference>
<evidence type="ECO:0000256" key="7">
    <source>
        <dbReference type="ARBA" id="ARBA00023034"/>
    </source>
</evidence>
<dbReference type="GO" id="GO:0006886">
    <property type="term" value="P:intracellular protein transport"/>
    <property type="evidence" value="ECO:0007669"/>
    <property type="project" value="InterPro"/>
</dbReference>
<protein>
    <recommendedName>
        <fullName evidence="10">Coatomer subunit beta</fullName>
    </recommendedName>
    <alternativeName>
        <fullName evidence="10">Beta-coat protein</fullName>
    </alternativeName>
</protein>
<reference evidence="15 16" key="1">
    <citation type="journal article" date="2012" name="Science">
        <title>The Paleozoic origin of enzymatic lignin decomposition reconstructed from 31 fungal genomes.</title>
        <authorList>
            <person name="Floudas D."/>
            <person name="Binder M."/>
            <person name="Riley R."/>
            <person name="Barry K."/>
            <person name="Blanchette R.A."/>
            <person name="Henrissat B."/>
            <person name="Martinez A.T."/>
            <person name="Otillar R."/>
            <person name="Spatafora J.W."/>
            <person name="Yadav J.S."/>
            <person name="Aerts A."/>
            <person name="Benoit I."/>
            <person name="Boyd A."/>
            <person name="Carlson A."/>
            <person name="Copeland A."/>
            <person name="Coutinho P.M."/>
            <person name="de Vries R.P."/>
            <person name="Ferreira P."/>
            <person name="Findley K."/>
            <person name="Foster B."/>
            <person name="Gaskell J."/>
            <person name="Glotzer D."/>
            <person name="Gorecki P."/>
            <person name="Heitman J."/>
            <person name="Hesse C."/>
            <person name="Hori C."/>
            <person name="Igarashi K."/>
            <person name="Jurgens J.A."/>
            <person name="Kallen N."/>
            <person name="Kersten P."/>
            <person name="Kohler A."/>
            <person name="Kuees U."/>
            <person name="Kumar T.K.A."/>
            <person name="Kuo A."/>
            <person name="LaButti K."/>
            <person name="Larrondo L.F."/>
            <person name="Lindquist E."/>
            <person name="Ling A."/>
            <person name="Lombard V."/>
            <person name="Lucas S."/>
            <person name="Lundell T."/>
            <person name="Martin R."/>
            <person name="McLaughlin D.J."/>
            <person name="Morgenstern I."/>
            <person name="Morin E."/>
            <person name="Murat C."/>
            <person name="Nagy L.G."/>
            <person name="Nolan M."/>
            <person name="Ohm R.A."/>
            <person name="Patyshakuliyeva A."/>
            <person name="Rokas A."/>
            <person name="Ruiz-Duenas F.J."/>
            <person name="Sabat G."/>
            <person name="Salamov A."/>
            <person name="Samejima M."/>
            <person name="Schmutz J."/>
            <person name="Slot J.C."/>
            <person name="St John F."/>
            <person name="Stenlid J."/>
            <person name="Sun H."/>
            <person name="Sun S."/>
            <person name="Syed K."/>
            <person name="Tsang A."/>
            <person name="Wiebenga A."/>
            <person name="Young D."/>
            <person name="Pisabarro A."/>
            <person name="Eastwood D.C."/>
            <person name="Martin F."/>
            <person name="Cullen D."/>
            <person name="Grigoriev I.V."/>
            <person name="Hibbett D.S."/>
        </authorList>
    </citation>
    <scope>NUCLEOTIDE SEQUENCE [LARGE SCALE GENOMIC DNA]</scope>
    <source>
        <strain evidence="15 16">DJM-731 SS1</strain>
    </source>
</reference>
<evidence type="ECO:0000259" key="13">
    <source>
        <dbReference type="Pfam" id="PF07718"/>
    </source>
</evidence>
<keyword evidence="9 10" id="KW-0968">Cytoplasmic vesicle</keyword>
<dbReference type="Pfam" id="PF07718">
    <property type="entry name" value="Coatamer_beta_C"/>
    <property type="match status" value="1"/>
</dbReference>
<keyword evidence="2 10" id="KW-0813">Transport</keyword>
<dbReference type="Proteomes" id="UP000030653">
    <property type="component" value="Unassembled WGS sequence"/>
</dbReference>
<evidence type="ECO:0000259" key="12">
    <source>
        <dbReference type="Pfam" id="PF01602"/>
    </source>
</evidence>
<dbReference type="InterPro" id="IPR011710">
    <property type="entry name" value="Coatomer_bsu_C"/>
</dbReference>
<dbReference type="GeneID" id="63687607"/>
<evidence type="ECO:0000256" key="2">
    <source>
        <dbReference type="ARBA" id="ARBA00022448"/>
    </source>
</evidence>
<dbReference type="Pfam" id="PF14806">
    <property type="entry name" value="Coatomer_b_Cpla"/>
    <property type="match status" value="1"/>
</dbReference>
<dbReference type="InterPro" id="IPR016024">
    <property type="entry name" value="ARM-type_fold"/>
</dbReference>
<feature type="domain" description="Clathrin/coatomer adaptor adaptin-like N-terminal" evidence="12">
    <location>
        <begin position="22"/>
        <end position="490"/>
    </location>
</feature>
<dbReference type="InterPro" id="IPR016460">
    <property type="entry name" value="COPB1"/>
</dbReference>
<dbReference type="OMA" id="IYKNFDW"/>
<feature type="region of interest" description="Disordered" evidence="11">
    <location>
        <begin position="497"/>
        <end position="516"/>
    </location>
</feature>
<dbReference type="OrthoDB" id="10261439at2759"/>
<dbReference type="Gene3D" id="1.25.10.10">
    <property type="entry name" value="Leucine-rich Repeat Variant"/>
    <property type="match status" value="1"/>
</dbReference>
<gene>
    <name evidence="15" type="ORF">DACRYDRAFT_21769</name>
</gene>
<accession>M5G3M9</accession>
<dbReference type="PANTHER" id="PTHR10635">
    <property type="entry name" value="COATOMER SUBUNIT BETA"/>
    <property type="match status" value="1"/>
</dbReference>
<dbReference type="PANTHER" id="PTHR10635:SF0">
    <property type="entry name" value="COATOMER SUBUNIT BETA"/>
    <property type="match status" value="1"/>
</dbReference>
<dbReference type="GO" id="GO:0000139">
    <property type="term" value="C:Golgi membrane"/>
    <property type="evidence" value="ECO:0007669"/>
    <property type="project" value="UniProtKB-SubCell"/>
</dbReference>
<evidence type="ECO:0000256" key="11">
    <source>
        <dbReference type="SAM" id="MobiDB-lite"/>
    </source>
</evidence>
<evidence type="ECO:0000256" key="6">
    <source>
        <dbReference type="ARBA" id="ARBA00022927"/>
    </source>
</evidence>
<evidence type="ECO:0000256" key="5">
    <source>
        <dbReference type="ARBA" id="ARBA00022892"/>
    </source>
</evidence>
<dbReference type="GO" id="GO:0006888">
    <property type="term" value="P:endoplasmic reticulum to Golgi vesicle-mediated transport"/>
    <property type="evidence" value="ECO:0007669"/>
    <property type="project" value="TreeGrafter"/>
</dbReference>
<dbReference type="GO" id="GO:0005198">
    <property type="term" value="F:structural molecule activity"/>
    <property type="evidence" value="ECO:0007669"/>
    <property type="project" value="InterPro"/>
</dbReference>
<keyword evidence="16" id="KW-1185">Reference proteome</keyword>
<dbReference type="InterPro" id="IPR002553">
    <property type="entry name" value="Clathrin/coatomer_adapt-like_N"/>
</dbReference>
<dbReference type="InterPro" id="IPR029446">
    <property type="entry name" value="COPB1_appendage_platform_dom"/>
</dbReference>
<evidence type="ECO:0000256" key="8">
    <source>
        <dbReference type="ARBA" id="ARBA00023136"/>
    </source>
</evidence>
<keyword evidence="8 10" id="KW-0472">Membrane</keyword>
<feature type="domain" description="Coatomer beta subunit C-terminal" evidence="13">
    <location>
        <begin position="674"/>
        <end position="809"/>
    </location>
</feature>
<evidence type="ECO:0000256" key="4">
    <source>
        <dbReference type="ARBA" id="ARBA00022737"/>
    </source>
</evidence>
<evidence type="ECO:0000313" key="16">
    <source>
        <dbReference type="Proteomes" id="UP000030653"/>
    </source>
</evidence>
<dbReference type="SUPFAM" id="SSF48371">
    <property type="entry name" value="ARM repeat"/>
    <property type="match status" value="1"/>
</dbReference>
<dbReference type="EMBL" id="JH795861">
    <property type="protein sequence ID" value="EJU02825.1"/>
    <property type="molecule type" value="Genomic_DNA"/>
</dbReference>
<evidence type="ECO:0000256" key="3">
    <source>
        <dbReference type="ARBA" id="ARBA00022490"/>
    </source>
</evidence>